<dbReference type="Proteomes" id="UP000629596">
    <property type="component" value="Unassembled WGS sequence"/>
</dbReference>
<evidence type="ECO:0000256" key="1">
    <source>
        <dbReference type="SAM" id="Phobius"/>
    </source>
</evidence>
<keyword evidence="1" id="KW-1133">Transmembrane helix</keyword>
<evidence type="ECO:0000313" key="2">
    <source>
        <dbReference type="EMBL" id="MBC8600770.1"/>
    </source>
</evidence>
<keyword evidence="1" id="KW-0472">Membrane</keyword>
<dbReference type="RefSeq" id="WP_115498286.1">
    <property type="nucleotide sequence ID" value="NZ_JACRTI010000005.1"/>
</dbReference>
<evidence type="ECO:0000313" key="3">
    <source>
        <dbReference type="EMBL" id="RDU50498.1"/>
    </source>
</evidence>
<accession>A0A3D8HHV3</accession>
<evidence type="ECO:0000313" key="4">
    <source>
        <dbReference type="Proteomes" id="UP000256321"/>
    </source>
</evidence>
<proteinExistence type="predicted"/>
<organism evidence="3 4">
    <name type="scientific">Parabacteroides acidifaciens</name>
    <dbReference type="NCBI Taxonomy" id="2290935"/>
    <lineage>
        <taxon>Bacteria</taxon>
        <taxon>Pseudomonadati</taxon>
        <taxon>Bacteroidota</taxon>
        <taxon>Bacteroidia</taxon>
        <taxon>Bacteroidales</taxon>
        <taxon>Tannerellaceae</taxon>
        <taxon>Parabacteroides</taxon>
    </lineage>
</organism>
<comment type="caution">
    <text evidence="3">The sequence shown here is derived from an EMBL/GenBank/DDBJ whole genome shotgun (WGS) entry which is preliminary data.</text>
</comment>
<name>A0A3D8HHV3_9BACT</name>
<gene>
    <name evidence="3" type="ORF">DWU89_03480</name>
    <name evidence="2" type="ORF">H8784_03435</name>
</gene>
<dbReference type="EMBL" id="QREV01000005">
    <property type="protein sequence ID" value="RDU50498.1"/>
    <property type="molecule type" value="Genomic_DNA"/>
</dbReference>
<evidence type="ECO:0008006" key="6">
    <source>
        <dbReference type="Google" id="ProtNLM"/>
    </source>
</evidence>
<reference evidence="2 5" key="2">
    <citation type="submission" date="2020-08" db="EMBL/GenBank/DDBJ databases">
        <title>Genome public.</title>
        <authorList>
            <person name="Liu C."/>
            <person name="Sun Q."/>
        </authorList>
    </citation>
    <scope>NUCLEOTIDE SEQUENCE [LARGE SCALE GENOMIC DNA]</scope>
    <source>
        <strain evidence="2 5">426_9</strain>
    </source>
</reference>
<feature type="transmembrane region" description="Helical" evidence="1">
    <location>
        <begin position="69"/>
        <end position="94"/>
    </location>
</feature>
<feature type="transmembrane region" description="Helical" evidence="1">
    <location>
        <begin position="148"/>
        <end position="168"/>
    </location>
</feature>
<keyword evidence="5" id="KW-1185">Reference proteome</keyword>
<dbReference type="AlphaFoldDB" id="A0A3D8HHV3"/>
<dbReference type="EMBL" id="JACRTI010000005">
    <property type="protein sequence ID" value="MBC8600770.1"/>
    <property type="molecule type" value="Genomic_DNA"/>
</dbReference>
<feature type="transmembrane region" description="Helical" evidence="1">
    <location>
        <begin position="124"/>
        <end position="142"/>
    </location>
</feature>
<feature type="transmembrane region" description="Helical" evidence="1">
    <location>
        <begin position="26"/>
        <end position="49"/>
    </location>
</feature>
<dbReference type="Proteomes" id="UP000256321">
    <property type="component" value="Unassembled WGS sequence"/>
</dbReference>
<sequence>METQDKRMGEYIYPEGRIVKADMDKITIYGLYFVSFIILTLLFCYIWGFNESHNSHYELGDTKNYEVWTPLWFSSLFITPIVCFFIQFILLYLFSGRNIHCLGMSWSSWRVLVRKKLPLKYYRIALLFPYFFIGLLLIIHGFGIGDGLTYQIGTYCILIGLPDLDYYWTLRSFKAEDKIVDGKKPYSGMIIKSSY</sequence>
<reference evidence="3 4" key="1">
    <citation type="submission" date="2018-07" db="EMBL/GenBank/DDBJ databases">
        <title>Parabacteroides acidifaciens nov. sp., isolated from human feces.</title>
        <authorList>
            <person name="Wang Y.J."/>
        </authorList>
    </citation>
    <scope>NUCLEOTIDE SEQUENCE [LARGE SCALE GENOMIC DNA]</scope>
    <source>
        <strain evidence="3 4">426-9</strain>
    </source>
</reference>
<keyword evidence="1" id="KW-0812">Transmembrane</keyword>
<evidence type="ECO:0000313" key="5">
    <source>
        <dbReference type="Proteomes" id="UP000629596"/>
    </source>
</evidence>
<protein>
    <recommendedName>
        <fullName evidence="6">DUF3267 domain-containing protein</fullName>
    </recommendedName>
</protein>